<comment type="caution">
    <text evidence="2">The sequence shown here is derived from an EMBL/GenBank/DDBJ whole genome shotgun (WGS) entry which is preliminary data.</text>
</comment>
<reference evidence="2 3" key="1">
    <citation type="submission" date="2019-02" db="EMBL/GenBank/DDBJ databases">
        <title>Genome sequencing of the rare red list fungi Hericium alpestre (H. flagellum).</title>
        <authorList>
            <person name="Buettner E."/>
            <person name="Kellner H."/>
        </authorList>
    </citation>
    <scope>NUCLEOTIDE SEQUENCE [LARGE SCALE GENOMIC DNA]</scope>
    <source>
        <strain evidence="2 3">DSM 108284</strain>
    </source>
</reference>
<keyword evidence="3" id="KW-1185">Reference proteome</keyword>
<proteinExistence type="predicted"/>
<evidence type="ECO:0000313" key="3">
    <source>
        <dbReference type="Proteomes" id="UP000298061"/>
    </source>
</evidence>
<evidence type="ECO:0000313" key="2">
    <source>
        <dbReference type="EMBL" id="TFY77996.1"/>
    </source>
</evidence>
<protein>
    <submittedName>
        <fullName evidence="2">Uncharacterized protein</fullName>
    </submittedName>
</protein>
<accession>A0A4Y9ZSX8</accession>
<dbReference type="Proteomes" id="UP000298061">
    <property type="component" value="Unassembled WGS sequence"/>
</dbReference>
<evidence type="ECO:0000256" key="1">
    <source>
        <dbReference type="SAM" id="Coils"/>
    </source>
</evidence>
<keyword evidence="1" id="KW-0175">Coiled coil</keyword>
<name>A0A4Y9ZSX8_9AGAM</name>
<sequence length="159" mass="18054">MHKQNGTAAWITARDTPELGLYVSRVAREEDNGHLNKEMRRDQVDYRKDRAENKKQELAEKLERRKALSSKREAIEVHLEVKYWKDLLISRSATLVQVKAQLSWLRAPSRKLLVTVPPGLSNGKKDHILIGLITILEGLDATKINISEGEDSSVSEEEG</sequence>
<organism evidence="2 3">
    <name type="scientific">Hericium alpestre</name>
    <dbReference type="NCBI Taxonomy" id="135208"/>
    <lineage>
        <taxon>Eukaryota</taxon>
        <taxon>Fungi</taxon>
        <taxon>Dikarya</taxon>
        <taxon>Basidiomycota</taxon>
        <taxon>Agaricomycotina</taxon>
        <taxon>Agaricomycetes</taxon>
        <taxon>Russulales</taxon>
        <taxon>Hericiaceae</taxon>
        <taxon>Hericium</taxon>
    </lineage>
</organism>
<feature type="coiled-coil region" evidence="1">
    <location>
        <begin position="41"/>
        <end position="71"/>
    </location>
</feature>
<dbReference type="EMBL" id="SFCI01000773">
    <property type="protein sequence ID" value="TFY77996.1"/>
    <property type="molecule type" value="Genomic_DNA"/>
</dbReference>
<gene>
    <name evidence="2" type="ORF">EWM64_g6016</name>
</gene>
<dbReference type="AlphaFoldDB" id="A0A4Y9ZSX8"/>